<evidence type="ECO:0000259" key="9">
    <source>
        <dbReference type="PROSITE" id="PS50048"/>
    </source>
</evidence>
<feature type="region of interest" description="Disordered" evidence="8">
    <location>
        <begin position="723"/>
        <end position="748"/>
    </location>
</feature>
<evidence type="ECO:0000256" key="4">
    <source>
        <dbReference type="ARBA" id="ARBA00023015"/>
    </source>
</evidence>
<keyword evidence="11" id="KW-1185">Reference proteome</keyword>
<dbReference type="InterPro" id="IPR036864">
    <property type="entry name" value="Zn2-C6_fun-type_DNA-bd_sf"/>
</dbReference>
<dbReference type="CDD" id="cd00067">
    <property type="entry name" value="GAL4"/>
    <property type="match status" value="1"/>
</dbReference>
<feature type="compositionally biased region" description="Polar residues" evidence="8">
    <location>
        <begin position="723"/>
        <end position="738"/>
    </location>
</feature>
<keyword evidence="7" id="KW-0539">Nucleus</keyword>
<dbReference type="CDD" id="cd12148">
    <property type="entry name" value="fungal_TF_MHR"/>
    <property type="match status" value="1"/>
</dbReference>
<evidence type="ECO:0000256" key="6">
    <source>
        <dbReference type="ARBA" id="ARBA00023163"/>
    </source>
</evidence>
<accession>A0ABR0SG31</accession>
<dbReference type="PANTHER" id="PTHR47782:SF8">
    <property type="entry name" value="ZN(II)2CYS6 TRANSCRIPTION FACTOR (EUROFUNG)"/>
    <property type="match status" value="1"/>
</dbReference>
<dbReference type="EMBL" id="JAVFKD010000014">
    <property type="protein sequence ID" value="KAK5990735.1"/>
    <property type="molecule type" value="Genomic_DNA"/>
</dbReference>
<comment type="subcellular location">
    <subcellularLocation>
        <location evidence="1">Nucleus</location>
    </subcellularLocation>
</comment>
<evidence type="ECO:0000313" key="11">
    <source>
        <dbReference type="Proteomes" id="UP001338125"/>
    </source>
</evidence>
<keyword evidence="2" id="KW-0479">Metal-binding</keyword>
<dbReference type="SMART" id="SM00066">
    <property type="entry name" value="GAL4"/>
    <property type="match status" value="1"/>
</dbReference>
<gene>
    <name evidence="10" type="ORF">PT974_09005</name>
</gene>
<comment type="caution">
    <text evidence="10">The sequence shown here is derived from an EMBL/GenBank/DDBJ whole genome shotgun (WGS) entry which is preliminary data.</text>
</comment>
<protein>
    <submittedName>
        <fullName evidence="10">Transcriptional activator acu-15-like protein</fullName>
    </submittedName>
</protein>
<proteinExistence type="predicted"/>
<dbReference type="PROSITE" id="PS00463">
    <property type="entry name" value="ZN2_CY6_FUNGAL_1"/>
    <property type="match status" value="1"/>
</dbReference>
<organism evidence="10 11">
    <name type="scientific">Cladobotryum mycophilum</name>
    <dbReference type="NCBI Taxonomy" id="491253"/>
    <lineage>
        <taxon>Eukaryota</taxon>
        <taxon>Fungi</taxon>
        <taxon>Dikarya</taxon>
        <taxon>Ascomycota</taxon>
        <taxon>Pezizomycotina</taxon>
        <taxon>Sordariomycetes</taxon>
        <taxon>Hypocreomycetidae</taxon>
        <taxon>Hypocreales</taxon>
        <taxon>Hypocreaceae</taxon>
        <taxon>Cladobotryum</taxon>
    </lineage>
</organism>
<dbReference type="Gene3D" id="4.10.240.10">
    <property type="entry name" value="Zn(2)-C6 fungal-type DNA-binding domain"/>
    <property type="match status" value="1"/>
</dbReference>
<evidence type="ECO:0000313" key="10">
    <source>
        <dbReference type="EMBL" id="KAK5990735.1"/>
    </source>
</evidence>
<feature type="region of interest" description="Disordered" evidence="8">
    <location>
        <begin position="1"/>
        <end position="41"/>
    </location>
</feature>
<dbReference type="Pfam" id="PF04082">
    <property type="entry name" value="Fungal_trans"/>
    <property type="match status" value="1"/>
</dbReference>
<keyword evidence="4" id="KW-0805">Transcription regulation</keyword>
<dbReference type="PROSITE" id="PS50048">
    <property type="entry name" value="ZN2_CY6_FUNGAL_2"/>
    <property type="match status" value="1"/>
</dbReference>
<name>A0ABR0SG31_9HYPO</name>
<dbReference type="InterPro" id="IPR001138">
    <property type="entry name" value="Zn2Cys6_DnaBD"/>
</dbReference>
<dbReference type="SUPFAM" id="SSF57701">
    <property type="entry name" value="Zn2/Cys6 DNA-binding domain"/>
    <property type="match status" value="1"/>
</dbReference>
<dbReference type="Proteomes" id="UP001338125">
    <property type="component" value="Unassembled WGS sequence"/>
</dbReference>
<evidence type="ECO:0000256" key="5">
    <source>
        <dbReference type="ARBA" id="ARBA00023125"/>
    </source>
</evidence>
<dbReference type="InterPro" id="IPR007219">
    <property type="entry name" value="XnlR_reg_dom"/>
</dbReference>
<feature type="region of interest" description="Disordered" evidence="8">
    <location>
        <begin position="603"/>
        <end position="635"/>
    </location>
</feature>
<feature type="domain" description="Zn(2)-C6 fungal-type" evidence="9">
    <location>
        <begin position="50"/>
        <end position="80"/>
    </location>
</feature>
<keyword evidence="6" id="KW-0804">Transcription</keyword>
<dbReference type="InterPro" id="IPR052202">
    <property type="entry name" value="Yeast_MetPath_Reg"/>
</dbReference>
<sequence>MDSAHIFRQGLGTVPPRPAHVYAQPRKSPQARDDLSDGDSGPRVAHTLTACCRCRQRKTRCDPTLPRCLPCERSGSVCEYLDTARGRKINRNYVIKLQDKVKLLEAELNQYTDEEGDHPPTSEDLVRPGGMIRLHGNDETPRYLGPTSGIAMTRLLMAEAKRYTDTNKISELIPEVRARSQARMQSIQMSAPPRKKSYPMTADHPAESLPTRAVADKLVEIYFKKAQIYWPALHEQAFAADLDAVYHGDNDPYRTFLVRMVIAVSLQKLDTQYAGLADGYYMAAMQCVEDVIRPKDTKTLQCLVLIGQYSMLTPTRTPVYYVIGLATRICQQEGLTDEKTIAGFNLDPQTIDMRRRLAWIVATMEFGLAYYMGRPSAFATSNEKMAVDFFAPVEDANITPNGIQHGPSSKRKLVTIHFYKMRDSQVDIRRTLYEKKRPEPRSDLHPWFESMEKRLKDWLDTSPEDLPWAKAWFTSYYYQLRTLMYRPSPQLPQPSARAAQISFDSSAEVIAISKKQIVHSTVDITWIFLLTLNVSLSTLLWTTSYSEVRQTHRREEVEELVNMALECLDLCAERWPGTAATSQLYTIFSKACLQSYDARPGQEHQPAFTFASPPGPSEPQSSPESYPQTTPTQAVPYPNEIKFLQPFGSSEPMVNFPLDPRFPPPQPAFRSNSIFCNPATENNNRRFSYFPPDFTHLGDAPPDDPSHGGHLPDLMSNHLPTTPESLAQSTIPTSSPRATLSPPGMSVTQSPNMVPIPAAMAIHKSLSPPQKPMLVAPQRQQQYAVQQIPHSVPQQRPLPPPATTMSEWFSPPPQFVSPYSFVSAGNNMFNEVMANGFNDGPGPALGLQHLTAELEAQGNGFNFFPGRQGSLSHSQQLELMEVLETEGVDNMNAYLNANNNMDPQRWY</sequence>
<evidence type="ECO:0000256" key="1">
    <source>
        <dbReference type="ARBA" id="ARBA00004123"/>
    </source>
</evidence>
<evidence type="ECO:0000256" key="8">
    <source>
        <dbReference type="SAM" id="MobiDB-lite"/>
    </source>
</evidence>
<feature type="compositionally biased region" description="Low complexity" evidence="8">
    <location>
        <begin position="618"/>
        <end position="633"/>
    </location>
</feature>
<evidence type="ECO:0000256" key="3">
    <source>
        <dbReference type="ARBA" id="ARBA00022833"/>
    </source>
</evidence>
<dbReference type="PANTHER" id="PTHR47782">
    <property type="entry name" value="ZN(II)2CYS6 TRANSCRIPTION FACTOR (EUROFUNG)-RELATED"/>
    <property type="match status" value="1"/>
</dbReference>
<keyword evidence="5" id="KW-0238">DNA-binding</keyword>
<keyword evidence="3" id="KW-0862">Zinc</keyword>
<evidence type="ECO:0000256" key="2">
    <source>
        <dbReference type="ARBA" id="ARBA00022723"/>
    </source>
</evidence>
<dbReference type="Pfam" id="PF00172">
    <property type="entry name" value="Zn_clus"/>
    <property type="match status" value="1"/>
</dbReference>
<reference evidence="10 11" key="1">
    <citation type="submission" date="2024-01" db="EMBL/GenBank/DDBJ databases">
        <title>Complete genome of Cladobotryum mycophilum ATHUM6906.</title>
        <authorList>
            <person name="Christinaki A.C."/>
            <person name="Myridakis A.I."/>
            <person name="Kouvelis V.N."/>
        </authorList>
    </citation>
    <scope>NUCLEOTIDE SEQUENCE [LARGE SCALE GENOMIC DNA]</scope>
    <source>
        <strain evidence="10 11">ATHUM6906</strain>
    </source>
</reference>
<evidence type="ECO:0000256" key="7">
    <source>
        <dbReference type="ARBA" id="ARBA00023242"/>
    </source>
</evidence>